<comment type="function">
    <text evidence="8">Troponin is the central regulatory protein of striated muscle contraction. Tn consists of three components: Tn-I which is the inhibitor of actomyosin ATPase, Tn-T which contains the binding site for tropomyosin and Tn-C. The binding of calcium to Tn-C abolishes the inhibitory action of Tn on actin filaments.</text>
</comment>
<dbReference type="CDD" id="cd00051">
    <property type="entry name" value="EFh"/>
    <property type="match status" value="2"/>
</dbReference>
<dbReference type="SMART" id="SM00054">
    <property type="entry name" value="EFh"/>
    <property type="match status" value="3"/>
</dbReference>
<proteinExistence type="inferred from homology"/>
<dbReference type="Gene3D" id="1.10.238.10">
    <property type="entry name" value="EF-hand"/>
    <property type="match status" value="1"/>
</dbReference>
<name>A0A7R8H139_LEPSM</name>
<dbReference type="AlphaFoldDB" id="A0A7R8H139"/>
<accession>A0A7R8H139</accession>
<keyword evidence="11" id="KW-1185">Reference proteome</keyword>
<keyword evidence="7" id="KW-0539">Nucleus</keyword>
<organism evidence="10 11">
    <name type="scientific">Lepeophtheirus salmonis</name>
    <name type="common">Salmon louse</name>
    <name type="synonym">Caligus salmonis</name>
    <dbReference type="NCBI Taxonomy" id="72036"/>
    <lineage>
        <taxon>Eukaryota</taxon>
        <taxon>Metazoa</taxon>
        <taxon>Ecdysozoa</taxon>
        <taxon>Arthropoda</taxon>
        <taxon>Crustacea</taxon>
        <taxon>Multicrustacea</taxon>
        <taxon>Hexanauplia</taxon>
        <taxon>Copepoda</taxon>
        <taxon>Siphonostomatoida</taxon>
        <taxon>Caligidae</taxon>
        <taxon>Lepeophtheirus</taxon>
    </lineage>
</organism>
<dbReference type="GO" id="GO:0005509">
    <property type="term" value="F:calcium ion binding"/>
    <property type="evidence" value="ECO:0007669"/>
    <property type="project" value="InterPro"/>
</dbReference>
<feature type="domain" description="EF-hand" evidence="9">
    <location>
        <begin position="366"/>
        <end position="401"/>
    </location>
</feature>
<dbReference type="Proteomes" id="UP000675881">
    <property type="component" value="Chromosome 1"/>
</dbReference>
<protein>
    <submittedName>
        <fullName evidence="10">CALM</fullName>
    </submittedName>
</protein>
<keyword evidence="6" id="KW-0804">Transcription</keyword>
<evidence type="ECO:0000259" key="9">
    <source>
        <dbReference type="PROSITE" id="PS50222"/>
    </source>
</evidence>
<dbReference type="PANTHER" id="PTHR23048:SF0">
    <property type="entry name" value="CALMODULIN LIKE 3"/>
    <property type="match status" value="1"/>
</dbReference>
<evidence type="ECO:0000256" key="8">
    <source>
        <dbReference type="ARBA" id="ARBA00037722"/>
    </source>
</evidence>
<feature type="domain" description="EF-hand" evidence="9">
    <location>
        <begin position="402"/>
        <end position="437"/>
    </location>
</feature>
<dbReference type="PROSITE" id="PS00018">
    <property type="entry name" value="EF_HAND_1"/>
    <property type="match status" value="2"/>
</dbReference>
<dbReference type="OrthoDB" id="277398at2759"/>
<dbReference type="InterPro" id="IPR002048">
    <property type="entry name" value="EF_hand_dom"/>
</dbReference>
<dbReference type="GO" id="GO:0000428">
    <property type="term" value="C:DNA-directed RNA polymerase complex"/>
    <property type="evidence" value="ECO:0007669"/>
    <property type="project" value="UniProtKB-KW"/>
</dbReference>
<evidence type="ECO:0000256" key="1">
    <source>
        <dbReference type="ARBA" id="ARBA00004604"/>
    </source>
</evidence>
<evidence type="ECO:0000256" key="5">
    <source>
        <dbReference type="ARBA" id="ARBA00022837"/>
    </source>
</evidence>
<sequence>MTKKKATVESVSVQKIGSFGPLIAKFNHGALIEPTNIKSINLDVSNTNQFSEDERKLNFDLSLKTDKMIYSSEVSSVKSIKCTPSRKTYIAIRNKTTNKVRLIETNPIHLGPVVFARNSTNVFLNESVDALSTTKGQRFFQQADRMKVDEDAYIDKMALAAENVNLDSLNSEIVESNFELIPPINRKATLKEEVYNLKNMISLNEIEALEAINKISKLVESLYKQEKNGLGKASTLGIILYIQGALCFADLKDNYFRNGPIQSLPNYLPDFVRKNIYTQFVDDGKLTPMSRDKALCHAIVLALLSSDYRIEFKDLVSSVRVQVPKLKMLISCTGATCLVDTVTADPSSAIKYLFLKMNVSELIPGEEISRFLEAFNLYDDDSDGVITTSQLGKILHYLGQNPTEAELQDLYLSMDTDGSGTIDLPEFIQSMAKRLARNNFEDEITEAFKVFDKDGNGLISSNELKCVMSNIGEILKDDEVEALIKEADVDGDGCLTLYIEDIPIVNVTSHHLSGCWAASPRIERECPFLLRKGPQYRYQGVLRRNEETT</sequence>
<evidence type="ECO:0000256" key="6">
    <source>
        <dbReference type="ARBA" id="ARBA00023163"/>
    </source>
</evidence>
<keyword evidence="5" id="KW-0106">Calcium</keyword>
<dbReference type="GO" id="GO:0005730">
    <property type="term" value="C:nucleolus"/>
    <property type="evidence" value="ECO:0007669"/>
    <property type="project" value="UniProtKB-SubCell"/>
</dbReference>
<feature type="domain" description="EF-hand" evidence="9">
    <location>
        <begin position="439"/>
        <end position="474"/>
    </location>
</feature>
<dbReference type="EMBL" id="HG994580">
    <property type="protein sequence ID" value="CAF2781258.1"/>
    <property type="molecule type" value="Genomic_DNA"/>
</dbReference>
<evidence type="ECO:0000313" key="10">
    <source>
        <dbReference type="EMBL" id="CAF2781258.1"/>
    </source>
</evidence>
<dbReference type="GO" id="GO:0072686">
    <property type="term" value="C:mitotic spindle"/>
    <property type="evidence" value="ECO:0007669"/>
    <property type="project" value="UniProtKB-ARBA"/>
</dbReference>
<dbReference type="InterPro" id="IPR009668">
    <property type="entry name" value="RNA_pol-assoc_fac_A49-like"/>
</dbReference>
<dbReference type="PROSITE" id="PS50222">
    <property type="entry name" value="EF_HAND_2"/>
    <property type="match status" value="3"/>
</dbReference>
<comment type="subcellular location">
    <subcellularLocation>
        <location evidence="1">Nucleus</location>
        <location evidence="1">Nucleolus</location>
    </subcellularLocation>
</comment>
<dbReference type="SUPFAM" id="SSF47473">
    <property type="entry name" value="EF-hand"/>
    <property type="match status" value="1"/>
</dbReference>
<dbReference type="InterPro" id="IPR011992">
    <property type="entry name" value="EF-hand-dom_pair"/>
</dbReference>
<reference evidence="10" key="1">
    <citation type="submission" date="2021-02" db="EMBL/GenBank/DDBJ databases">
        <authorList>
            <person name="Bekaert M."/>
        </authorList>
    </citation>
    <scope>NUCLEOTIDE SEQUENCE</scope>
    <source>
        <strain evidence="10">IoA-00</strain>
    </source>
</reference>
<dbReference type="FunFam" id="1.10.238.10:FF:000527">
    <property type="entry name" value="Calmodulin-3"/>
    <property type="match status" value="1"/>
</dbReference>
<evidence type="ECO:0000256" key="7">
    <source>
        <dbReference type="ARBA" id="ARBA00023242"/>
    </source>
</evidence>
<dbReference type="GO" id="GO:0003677">
    <property type="term" value="F:DNA binding"/>
    <property type="evidence" value="ECO:0007669"/>
    <property type="project" value="InterPro"/>
</dbReference>
<dbReference type="GO" id="GO:0006351">
    <property type="term" value="P:DNA-templated transcription"/>
    <property type="evidence" value="ECO:0007669"/>
    <property type="project" value="InterPro"/>
</dbReference>
<keyword evidence="3" id="KW-0240">DNA-directed RNA polymerase</keyword>
<gene>
    <name evidence="10" type="ORF">LSAA_1094</name>
</gene>
<dbReference type="GO" id="GO:0016460">
    <property type="term" value="C:myosin II complex"/>
    <property type="evidence" value="ECO:0007669"/>
    <property type="project" value="TreeGrafter"/>
</dbReference>
<evidence type="ECO:0000313" key="11">
    <source>
        <dbReference type="Proteomes" id="UP000675881"/>
    </source>
</evidence>
<dbReference type="Pfam" id="PF13499">
    <property type="entry name" value="EF-hand_7"/>
    <property type="match status" value="2"/>
</dbReference>
<dbReference type="Pfam" id="PF06870">
    <property type="entry name" value="RNA_pol_I_A49"/>
    <property type="match status" value="1"/>
</dbReference>
<evidence type="ECO:0000256" key="3">
    <source>
        <dbReference type="ARBA" id="ARBA00022478"/>
    </source>
</evidence>
<evidence type="ECO:0000256" key="4">
    <source>
        <dbReference type="ARBA" id="ARBA00022737"/>
    </source>
</evidence>
<comment type="similarity">
    <text evidence="2">Belongs to the eukaryotic RPA49/POLR1E RNA polymerase subunit family.</text>
</comment>
<dbReference type="PANTHER" id="PTHR23048">
    <property type="entry name" value="MYOSIN LIGHT CHAIN 1, 3"/>
    <property type="match status" value="1"/>
</dbReference>
<dbReference type="InterPro" id="IPR050230">
    <property type="entry name" value="CALM/Myosin/TropC-like"/>
</dbReference>
<evidence type="ECO:0000256" key="2">
    <source>
        <dbReference type="ARBA" id="ARBA00009430"/>
    </source>
</evidence>
<keyword evidence="4" id="KW-0677">Repeat</keyword>
<dbReference type="InterPro" id="IPR018247">
    <property type="entry name" value="EF_Hand_1_Ca_BS"/>
</dbReference>